<protein>
    <submittedName>
        <fullName evidence="5">ABC transporter substrate-binding protein</fullName>
    </submittedName>
</protein>
<dbReference type="PANTHER" id="PTHR47235:SF1">
    <property type="entry name" value="BLR6548 PROTEIN"/>
    <property type="match status" value="1"/>
</dbReference>
<name>A0A967KDG5_9PROT</name>
<dbReference type="Proteomes" id="UP000761264">
    <property type="component" value="Unassembled WGS sequence"/>
</dbReference>
<dbReference type="InterPro" id="IPR028082">
    <property type="entry name" value="Peripla_BP_I"/>
</dbReference>
<feature type="signal peptide" evidence="3">
    <location>
        <begin position="1"/>
        <end position="26"/>
    </location>
</feature>
<evidence type="ECO:0000313" key="6">
    <source>
        <dbReference type="Proteomes" id="UP000761264"/>
    </source>
</evidence>
<dbReference type="Pfam" id="PF13458">
    <property type="entry name" value="Peripla_BP_6"/>
    <property type="match status" value="1"/>
</dbReference>
<evidence type="ECO:0000256" key="1">
    <source>
        <dbReference type="ARBA" id="ARBA00010062"/>
    </source>
</evidence>
<comment type="similarity">
    <text evidence="1">Belongs to the leucine-binding protein family.</text>
</comment>
<gene>
    <name evidence="5" type="ORF">HBA54_26960</name>
</gene>
<accession>A0A967KDG5</accession>
<evidence type="ECO:0000256" key="2">
    <source>
        <dbReference type="ARBA" id="ARBA00022729"/>
    </source>
</evidence>
<feature type="chain" id="PRO_5038029636" evidence="3">
    <location>
        <begin position="27"/>
        <end position="436"/>
    </location>
</feature>
<feature type="domain" description="Leucine-binding protein" evidence="4">
    <location>
        <begin position="32"/>
        <end position="395"/>
    </location>
</feature>
<dbReference type="SUPFAM" id="SSF53822">
    <property type="entry name" value="Periplasmic binding protein-like I"/>
    <property type="match status" value="1"/>
</dbReference>
<dbReference type="AlphaFoldDB" id="A0A967KDG5"/>
<sequence>MNFKALGLAALGAAAMATAAAFPASAADKQFVPGLMYRSGPYAPNGIPFANGFSDYFRMINAKGGINGVMIEYEECDTAYNNDRGVECYERLKRPGAAAITPLSTGITYALIDRATADKIPVLSMGYGRTAGSDGTVFPYVFTLPATYWSGADVIVNYIAQKEGGYDKLKGKKIALVYHDSAYGKEPIGTLEALAEKHGFSFHPFPVAHPGLEQKATWLQIGRQVRPDWTAMWGWGVMNSTAIKEAAAVGYPMEKFIGIWWSGSEQDVTPAGAQAVGYKSLNFHGTGTDFPAIQDILKLVHDAGNGTGPREEVGTVLYNRGVMNAAVISEAILTAQGMHGEKPLTGEQIRDGFEALNIDEARLQAKGMAGFMEPIKITCADHEGTGRAYVQQWDGSAWTAVSEWVEPNREGLLRPMIEKAAADYAAEKGITPRDCN</sequence>
<keyword evidence="6" id="KW-1185">Reference proteome</keyword>
<evidence type="ECO:0000313" key="5">
    <source>
        <dbReference type="EMBL" id="NIA72237.1"/>
    </source>
</evidence>
<keyword evidence="2 3" id="KW-0732">Signal</keyword>
<reference evidence="5" key="1">
    <citation type="submission" date="2020-03" db="EMBL/GenBank/DDBJ databases">
        <title>Genome of Pelagibius litoralis DSM 21314T.</title>
        <authorList>
            <person name="Wang G."/>
        </authorList>
    </citation>
    <scope>NUCLEOTIDE SEQUENCE</scope>
    <source>
        <strain evidence="5">DSM 21314</strain>
    </source>
</reference>
<dbReference type="EMBL" id="JAAQPH010000036">
    <property type="protein sequence ID" value="NIA72237.1"/>
    <property type="molecule type" value="Genomic_DNA"/>
</dbReference>
<organism evidence="5 6">
    <name type="scientific">Pelagibius litoralis</name>
    <dbReference type="NCBI Taxonomy" id="374515"/>
    <lineage>
        <taxon>Bacteria</taxon>
        <taxon>Pseudomonadati</taxon>
        <taxon>Pseudomonadota</taxon>
        <taxon>Alphaproteobacteria</taxon>
        <taxon>Rhodospirillales</taxon>
        <taxon>Rhodovibrionaceae</taxon>
        <taxon>Pelagibius</taxon>
    </lineage>
</organism>
<dbReference type="CDD" id="cd06334">
    <property type="entry name" value="PBP1_ABC_ligand_binding-like"/>
    <property type="match status" value="1"/>
</dbReference>
<dbReference type="InterPro" id="IPR028081">
    <property type="entry name" value="Leu-bd"/>
</dbReference>
<evidence type="ECO:0000256" key="3">
    <source>
        <dbReference type="SAM" id="SignalP"/>
    </source>
</evidence>
<evidence type="ECO:0000259" key="4">
    <source>
        <dbReference type="Pfam" id="PF13458"/>
    </source>
</evidence>
<dbReference type="PANTHER" id="PTHR47235">
    <property type="entry name" value="BLR6548 PROTEIN"/>
    <property type="match status" value="1"/>
</dbReference>
<dbReference type="Gene3D" id="3.40.50.2300">
    <property type="match status" value="2"/>
</dbReference>
<comment type="caution">
    <text evidence="5">The sequence shown here is derived from an EMBL/GenBank/DDBJ whole genome shotgun (WGS) entry which is preliminary data.</text>
</comment>
<dbReference type="RefSeq" id="WP_167231254.1">
    <property type="nucleotide sequence ID" value="NZ_JAAQPH010000036.1"/>
</dbReference>
<proteinExistence type="inferred from homology"/>